<feature type="region of interest" description="Disordered" evidence="1">
    <location>
        <begin position="88"/>
        <end position="113"/>
    </location>
</feature>
<feature type="compositionally biased region" description="Basic and acidic residues" evidence="1">
    <location>
        <begin position="300"/>
        <end position="312"/>
    </location>
</feature>
<evidence type="ECO:0000313" key="3">
    <source>
        <dbReference type="Proteomes" id="UP001204833"/>
    </source>
</evidence>
<dbReference type="EMBL" id="JAIHNG010000115">
    <property type="protein sequence ID" value="KAI5958917.1"/>
    <property type="molecule type" value="Genomic_DNA"/>
</dbReference>
<gene>
    <name evidence="2" type="ORF">KGF57_002351</name>
</gene>
<sequence>MSAETEANITVGLHNRVNKVKRFIPSKSLLSRLKFRFWSGGKGRSVYHGSGSAVAVSSPSSTSSSGVNAGWSSAAGAPDLYPKVKQEVVGGAGSGSGSDSNNGPFFQPYSSRFDDYDDLDEHEAYLSQELRGKREGNEPKVKQEVSEPRYGMDSIAEERESDGSDGTEIVDYHGDDAVSGSGSVSAAESNEEVCIYPTPGTDHEVHTDRSGLRQRIKQERLRTATTPSDSEQSTTAPSPHHDGYDAPSNVHDDSGDADAEGASAEDTTTTNSSAVTSDASDGASEGGNDEASVTNMTRVSGDDFVKSYKIDEPVIDSVNDSES</sequence>
<dbReference type="AlphaFoldDB" id="A0AAD5BFG5"/>
<feature type="compositionally biased region" description="Polar residues" evidence="1">
    <location>
        <begin position="223"/>
        <end position="237"/>
    </location>
</feature>
<feature type="compositionally biased region" description="Basic and acidic residues" evidence="1">
    <location>
        <begin position="130"/>
        <end position="147"/>
    </location>
</feature>
<feature type="compositionally biased region" description="Low complexity" evidence="1">
    <location>
        <begin position="260"/>
        <end position="270"/>
    </location>
</feature>
<evidence type="ECO:0000313" key="2">
    <source>
        <dbReference type="EMBL" id="KAI5958917.1"/>
    </source>
</evidence>
<dbReference type="Proteomes" id="UP001204833">
    <property type="component" value="Unassembled WGS sequence"/>
</dbReference>
<organism evidence="2 3">
    <name type="scientific">Candida theae</name>
    <dbReference type="NCBI Taxonomy" id="1198502"/>
    <lineage>
        <taxon>Eukaryota</taxon>
        <taxon>Fungi</taxon>
        <taxon>Dikarya</taxon>
        <taxon>Ascomycota</taxon>
        <taxon>Saccharomycotina</taxon>
        <taxon>Pichiomycetes</taxon>
        <taxon>Debaryomycetaceae</taxon>
        <taxon>Candida/Lodderomyces clade</taxon>
        <taxon>Candida</taxon>
    </lineage>
</organism>
<feature type="compositionally biased region" description="Basic and acidic residues" evidence="1">
    <location>
        <begin position="239"/>
        <end position="254"/>
    </location>
</feature>
<feature type="region of interest" description="Disordered" evidence="1">
    <location>
        <begin position="128"/>
        <end position="323"/>
    </location>
</feature>
<name>A0AAD5BFG5_9ASCO</name>
<reference evidence="2 3" key="1">
    <citation type="journal article" date="2022" name="DNA Res.">
        <title>Genome analysis of five recently described species of the CUG-Ser clade uncovers Candida theae as a new hybrid lineage with pathogenic potential in the Candida parapsilosis species complex.</title>
        <authorList>
            <person name="Mixao V."/>
            <person name="Del Olmo V."/>
            <person name="Hegedusova E."/>
            <person name="Saus E."/>
            <person name="Pryszcz L."/>
            <person name="Cillingova A."/>
            <person name="Nosek J."/>
            <person name="Gabaldon T."/>
        </authorList>
    </citation>
    <scope>NUCLEOTIDE SEQUENCE [LARGE SCALE GENOMIC DNA]</scope>
    <source>
        <strain evidence="2 3">CBS 12239</strain>
    </source>
</reference>
<feature type="compositionally biased region" description="Basic and acidic residues" evidence="1">
    <location>
        <begin position="201"/>
        <end position="222"/>
    </location>
</feature>
<evidence type="ECO:0000256" key="1">
    <source>
        <dbReference type="SAM" id="MobiDB-lite"/>
    </source>
</evidence>
<comment type="caution">
    <text evidence="2">The sequence shown here is derived from an EMBL/GenBank/DDBJ whole genome shotgun (WGS) entry which is preliminary data.</text>
</comment>
<feature type="compositionally biased region" description="Low complexity" evidence="1">
    <location>
        <begin position="177"/>
        <end position="188"/>
    </location>
</feature>
<protein>
    <submittedName>
        <fullName evidence="2">Uncharacterized protein</fullName>
    </submittedName>
</protein>
<proteinExistence type="predicted"/>
<keyword evidence="3" id="KW-1185">Reference proteome</keyword>
<dbReference type="RefSeq" id="XP_051609260.1">
    <property type="nucleotide sequence ID" value="XM_051751655.1"/>
</dbReference>
<accession>A0AAD5BFG5</accession>
<dbReference type="GeneID" id="76150410"/>
<feature type="region of interest" description="Disordered" evidence="1">
    <location>
        <begin position="49"/>
        <end position="72"/>
    </location>
</feature>